<sequence length="334" mass="38163">MDCISAISSLATCALVRGEPAGPEEYIIHRSAYAILIREAEKLHMFEDSRFCKDVLRIIMMIAFSRRCHIPVPGLAPTVNPSTALQEYERIFEDTWHTRNHADPELYSPFYDGRIDPSEDPFPLTRSGHLRLLLQMMQSVVKIWLRRKTRSSQQQLTTDAMISMSLAQRILAMPSSKVPDLPSTSDHVYEACRLVSVLLIRSVESNRHWRSVARGTSILQDIRDALQKTDLDNLWDKEIGLLYYVVLIFHTATFDTPYYLLSHGLCTRVHFAVTYSYDDWIGAMQPMLTLYELMPTREYTLPERPTASAPTAVYMETLADLQTTEESNGVILSP</sequence>
<evidence type="ECO:0008006" key="3">
    <source>
        <dbReference type="Google" id="ProtNLM"/>
    </source>
</evidence>
<reference evidence="1 2" key="1">
    <citation type="submission" date="2015-01" db="EMBL/GenBank/DDBJ databases">
        <title>The Genome Sequence of Fonsecaea multimorphosa CBS 102226.</title>
        <authorList>
            <consortium name="The Broad Institute Genomics Platform"/>
            <person name="Cuomo C."/>
            <person name="de Hoog S."/>
            <person name="Gorbushina A."/>
            <person name="Stielow B."/>
            <person name="Teixiera M."/>
            <person name="Abouelleil A."/>
            <person name="Chapman S.B."/>
            <person name="Priest M."/>
            <person name="Young S.K."/>
            <person name="Wortman J."/>
            <person name="Nusbaum C."/>
            <person name="Birren B."/>
        </authorList>
    </citation>
    <scope>NUCLEOTIDE SEQUENCE [LARGE SCALE GENOMIC DNA]</scope>
    <source>
        <strain evidence="1 2">CBS 102226</strain>
    </source>
</reference>
<dbReference type="OrthoDB" id="415825at2759"/>
<evidence type="ECO:0000313" key="2">
    <source>
        <dbReference type="Proteomes" id="UP000053411"/>
    </source>
</evidence>
<dbReference type="AlphaFoldDB" id="A0A0D2KS13"/>
<evidence type="ECO:0000313" key="1">
    <source>
        <dbReference type="EMBL" id="KIX99443.1"/>
    </source>
</evidence>
<dbReference type="STRING" id="1442371.A0A0D2KS13"/>
<organism evidence="1 2">
    <name type="scientific">Fonsecaea multimorphosa CBS 102226</name>
    <dbReference type="NCBI Taxonomy" id="1442371"/>
    <lineage>
        <taxon>Eukaryota</taxon>
        <taxon>Fungi</taxon>
        <taxon>Dikarya</taxon>
        <taxon>Ascomycota</taxon>
        <taxon>Pezizomycotina</taxon>
        <taxon>Eurotiomycetes</taxon>
        <taxon>Chaetothyriomycetidae</taxon>
        <taxon>Chaetothyriales</taxon>
        <taxon>Herpotrichiellaceae</taxon>
        <taxon>Fonsecaea</taxon>
    </lineage>
</organism>
<dbReference type="VEuPathDB" id="FungiDB:Z520_05019"/>
<gene>
    <name evidence="1" type="ORF">Z520_05019</name>
</gene>
<proteinExistence type="predicted"/>
<dbReference type="RefSeq" id="XP_016633566.1">
    <property type="nucleotide sequence ID" value="XM_016775523.1"/>
</dbReference>
<dbReference type="EMBL" id="KN848069">
    <property type="protein sequence ID" value="KIX99443.1"/>
    <property type="molecule type" value="Genomic_DNA"/>
</dbReference>
<accession>A0A0D2KS13</accession>
<name>A0A0D2KS13_9EURO</name>
<dbReference type="GeneID" id="27710765"/>
<dbReference type="Proteomes" id="UP000053411">
    <property type="component" value="Unassembled WGS sequence"/>
</dbReference>
<keyword evidence="2" id="KW-1185">Reference proteome</keyword>
<protein>
    <recommendedName>
        <fullName evidence="3">Transcription factor domain-containing protein</fullName>
    </recommendedName>
</protein>